<dbReference type="Proteomes" id="UP000178417">
    <property type="component" value="Unassembled WGS sequence"/>
</dbReference>
<dbReference type="AlphaFoldDB" id="A0A1F4SRS2"/>
<name>A0A1F4SRS2_UNCSA</name>
<gene>
    <name evidence="2" type="ORF">A2310_06030</name>
</gene>
<dbReference type="InterPro" id="IPR029060">
    <property type="entry name" value="PIN-like_dom_sf"/>
</dbReference>
<dbReference type="Pfam" id="PF01850">
    <property type="entry name" value="PIN"/>
    <property type="match status" value="1"/>
</dbReference>
<evidence type="ECO:0000313" key="2">
    <source>
        <dbReference type="EMBL" id="OGC23155.1"/>
    </source>
</evidence>
<evidence type="ECO:0000313" key="3">
    <source>
        <dbReference type="Proteomes" id="UP000178417"/>
    </source>
</evidence>
<reference evidence="2 3" key="1">
    <citation type="journal article" date="2016" name="Nat. Commun.">
        <title>Thousands of microbial genomes shed light on interconnected biogeochemical processes in an aquifer system.</title>
        <authorList>
            <person name="Anantharaman K."/>
            <person name="Brown C.T."/>
            <person name="Hug L.A."/>
            <person name="Sharon I."/>
            <person name="Castelle C.J."/>
            <person name="Probst A.J."/>
            <person name="Thomas B.C."/>
            <person name="Singh A."/>
            <person name="Wilkins M.J."/>
            <person name="Karaoz U."/>
            <person name="Brodie E.L."/>
            <person name="Williams K.H."/>
            <person name="Hubbard S.S."/>
            <person name="Banfield J.F."/>
        </authorList>
    </citation>
    <scope>NUCLEOTIDE SEQUENCE [LARGE SCALE GENOMIC DNA]</scope>
</reference>
<proteinExistence type="predicted"/>
<dbReference type="InterPro" id="IPR002716">
    <property type="entry name" value="PIN_dom"/>
</dbReference>
<dbReference type="STRING" id="1802579.A2310_06030"/>
<dbReference type="CDD" id="cd18689">
    <property type="entry name" value="PIN_VapC-like"/>
    <property type="match status" value="1"/>
</dbReference>
<dbReference type="EMBL" id="MEUB01000020">
    <property type="protein sequence ID" value="OGC23155.1"/>
    <property type="molecule type" value="Genomic_DNA"/>
</dbReference>
<dbReference type="SUPFAM" id="SSF88723">
    <property type="entry name" value="PIN domain-like"/>
    <property type="match status" value="1"/>
</dbReference>
<evidence type="ECO:0000259" key="1">
    <source>
        <dbReference type="Pfam" id="PF01850"/>
    </source>
</evidence>
<dbReference type="Gene3D" id="3.40.50.1010">
    <property type="entry name" value="5'-nuclease"/>
    <property type="match status" value="1"/>
</dbReference>
<feature type="domain" description="PIN" evidence="1">
    <location>
        <begin position="15"/>
        <end position="134"/>
    </location>
</feature>
<sequence length="146" mass="16763">MRRLGLKRKKDNRFVLDSFAVLTYLKEENGWQKVKELFLKAEAKIILLYMNYINLGEVYYIAYRENGASVADRIFSLIKRWPIQFVGVAENIAIIAGRIKAENKLSYADAYVVATALHKRAKIVTGDPEFKSVEAIVGIDWLPKNH</sequence>
<protein>
    <recommendedName>
        <fullName evidence="1">PIN domain-containing protein</fullName>
    </recommendedName>
</protein>
<organism evidence="2 3">
    <name type="scientific">candidate division WOR-1 bacterium RIFOXYB2_FULL_37_13</name>
    <dbReference type="NCBI Taxonomy" id="1802579"/>
    <lineage>
        <taxon>Bacteria</taxon>
        <taxon>Bacillati</taxon>
        <taxon>Saganbacteria</taxon>
    </lineage>
</organism>
<accession>A0A1F4SRS2</accession>
<comment type="caution">
    <text evidence="2">The sequence shown here is derived from an EMBL/GenBank/DDBJ whole genome shotgun (WGS) entry which is preliminary data.</text>
</comment>